<protein>
    <submittedName>
        <fullName evidence="4">Chemotaxis protein CheY</fullName>
    </submittedName>
</protein>
<feature type="modified residue" description="4-aspartylphosphate" evidence="2">
    <location>
        <position position="63"/>
    </location>
</feature>
<evidence type="ECO:0000259" key="3">
    <source>
        <dbReference type="PROSITE" id="PS50110"/>
    </source>
</evidence>
<keyword evidence="1 2" id="KW-0597">Phosphoprotein</keyword>
<proteinExistence type="predicted"/>
<dbReference type="PROSITE" id="PS50110">
    <property type="entry name" value="RESPONSE_REGULATORY"/>
    <property type="match status" value="1"/>
</dbReference>
<dbReference type="EMBL" id="FWFN01000002">
    <property type="protein sequence ID" value="SLN30367.1"/>
    <property type="molecule type" value="Genomic_DNA"/>
</dbReference>
<dbReference type="SUPFAM" id="SSF52172">
    <property type="entry name" value="CheY-like"/>
    <property type="match status" value="1"/>
</dbReference>
<dbReference type="CDD" id="cd17546">
    <property type="entry name" value="REC_hyHK_CKI1_RcsC-like"/>
    <property type="match status" value="1"/>
</dbReference>
<gene>
    <name evidence="4" type="primary">cheY_1</name>
    <name evidence="4" type="ORF">PSM7751_01293</name>
</gene>
<sequence>MIPTFVVDDVASDRYIARRRLTKNGHFHPIRESADGTEFLERFFATDRPAPDKDTPPELILLDINMPELDGFETIEELKRRRSAADADKQVVALFSSSDNERDQERSQLSGVVEHFFTKPISDAAIEEILETYRARGYL</sequence>
<dbReference type="InterPro" id="IPR050595">
    <property type="entry name" value="Bact_response_regulator"/>
</dbReference>
<organism evidence="4 5">
    <name type="scientific">Pseudooceanicola marinus</name>
    <dbReference type="NCBI Taxonomy" id="396013"/>
    <lineage>
        <taxon>Bacteria</taxon>
        <taxon>Pseudomonadati</taxon>
        <taxon>Pseudomonadota</taxon>
        <taxon>Alphaproteobacteria</taxon>
        <taxon>Rhodobacterales</taxon>
        <taxon>Paracoccaceae</taxon>
        <taxon>Pseudooceanicola</taxon>
    </lineage>
</organism>
<dbReference type="InterPro" id="IPR001789">
    <property type="entry name" value="Sig_transdc_resp-reg_receiver"/>
</dbReference>
<dbReference type="PANTHER" id="PTHR44591:SF3">
    <property type="entry name" value="RESPONSE REGULATORY DOMAIN-CONTAINING PROTEIN"/>
    <property type="match status" value="1"/>
</dbReference>
<dbReference type="Gene3D" id="3.40.50.2300">
    <property type="match status" value="1"/>
</dbReference>
<dbReference type="Proteomes" id="UP000193963">
    <property type="component" value="Unassembled WGS sequence"/>
</dbReference>
<evidence type="ECO:0000313" key="4">
    <source>
        <dbReference type="EMBL" id="SLN30367.1"/>
    </source>
</evidence>
<accession>A0A1X6YSN7</accession>
<feature type="domain" description="Response regulatory" evidence="3">
    <location>
        <begin position="3"/>
        <end position="134"/>
    </location>
</feature>
<name>A0A1X6YSN7_9RHOB</name>
<keyword evidence="5" id="KW-1185">Reference proteome</keyword>
<evidence type="ECO:0000313" key="5">
    <source>
        <dbReference type="Proteomes" id="UP000193963"/>
    </source>
</evidence>
<evidence type="ECO:0000256" key="2">
    <source>
        <dbReference type="PROSITE-ProRule" id="PRU00169"/>
    </source>
</evidence>
<dbReference type="OrthoDB" id="9793549at2"/>
<dbReference type="PANTHER" id="PTHR44591">
    <property type="entry name" value="STRESS RESPONSE REGULATOR PROTEIN 1"/>
    <property type="match status" value="1"/>
</dbReference>
<dbReference type="InterPro" id="IPR011006">
    <property type="entry name" value="CheY-like_superfamily"/>
</dbReference>
<evidence type="ECO:0000256" key="1">
    <source>
        <dbReference type="ARBA" id="ARBA00022553"/>
    </source>
</evidence>
<reference evidence="4 5" key="1">
    <citation type="submission" date="2017-03" db="EMBL/GenBank/DDBJ databases">
        <authorList>
            <person name="Afonso C.L."/>
            <person name="Miller P.J."/>
            <person name="Scott M.A."/>
            <person name="Spackman E."/>
            <person name="Goraichik I."/>
            <person name="Dimitrov K.M."/>
            <person name="Suarez D.L."/>
            <person name="Swayne D.E."/>
        </authorList>
    </citation>
    <scope>NUCLEOTIDE SEQUENCE [LARGE SCALE GENOMIC DNA]</scope>
    <source>
        <strain evidence="4 5">CECT 7751</strain>
    </source>
</reference>
<dbReference type="AlphaFoldDB" id="A0A1X6YSN7"/>
<dbReference type="SMART" id="SM00448">
    <property type="entry name" value="REC"/>
    <property type="match status" value="1"/>
</dbReference>
<dbReference type="Pfam" id="PF00072">
    <property type="entry name" value="Response_reg"/>
    <property type="match status" value="1"/>
</dbReference>
<dbReference type="GO" id="GO:0000160">
    <property type="term" value="P:phosphorelay signal transduction system"/>
    <property type="evidence" value="ECO:0007669"/>
    <property type="project" value="InterPro"/>
</dbReference>
<dbReference type="RefSeq" id="WP_085887163.1">
    <property type="nucleotide sequence ID" value="NZ_FWFN01000002.1"/>
</dbReference>